<evidence type="ECO:0000259" key="4">
    <source>
        <dbReference type="Pfam" id="PF04586"/>
    </source>
</evidence>
<keyword evidence="2 5" id="KW-0645">Protease</keyword>
<proteinExistence type="predicted"/>
<dbReference type="STRING" id="391937.NA2_05543"/>
<feature type="domain" description="Prohead serine protease" evidence="4">
    <location>
        <begin position="18"/>
        <end position="160"/>
    </location>
</feature>
<evidence type="ECO:0000256" key="1">
    <source>
        <dbReference type="ARBA" id="ARBA00022612"/>
    </source>
</evidence>
<dbReference type="RefSeq" id="WP_008595138.1">
    <property type="nucleotide sequence ID" value="NZ_AMRM01000005.1"/>
</dbReference>
<dbReference type="OrthoDB" id="9804926at2"/>
<sequence>MRDAETPALDEYKYAGLDIETVETDGTFSGYASLFGKVDLGRDAVERGAFARSIERRGAAGIRMLFQHDPAQPIGAWEEVREDARGLFVRGRLALGVAKGREVRELMRDRALDGLSIGFRTVRARTEAKTGVRRILEADLWEISVVTFPMLPEARVDNVKTAGNGAPLPTAREFERWLTRDAGLTRREARVVIAKGFAVLTRERDAARGDDGQLAAVIRRAARMFNDQGKKR</sequence>
<dbReference type="EMBL" id="AMRM01000005">
    <property type="protein sequence ID" value="EKF19779.1"/>
    <property type="molecule type" value="Genomic_DNA"/>
</dbReference>
<evidence type="ECO:0000256" key="2">
    <source>
        <dbReference type="ARBA" id="ARBA00022670"/>
    </source>
</evidence>
<dbReference type="eggNOG" id="COG3740">
    <property type="taxonomic scope" value="Bacteria"/>
</dbReference>
<dbReference type="NCBIfam" id="TIGR01543">
    <property type="entry name" value="proheadase_HK97"/>
    <property type="match status" value="1"/>
</dbReference>
<dbReference type="GO" id="GO:0006508">
    <property type="term" value="P:proteolysis"/>
    <property type="evidence" value="ECO:0007669"/>
    <property type="project" value="UniProtKB-KW"/>
</dbReference>
<accession>K2LPY8</accession>
<protein>
    <submittedName>
        <fullName evidence="5">HK97 family phage prohead protease</fullName>
    </submittedName>
</protein>
<keyword evidence="1" id="KW-1188">Viral release from host cell</keyword>
<dbReference type="SUPFAM" id="SSF50789">
    <property type="entry name" value="Herpes virus serine proteinase, assemblin"/>
    <property type="match status" value="1"/>
</dbReference>
<dbReference type="AlphaFoldDB" id="K2LPY8"/>
<dbReference type="InterPro" id="IPR006433">
    <property type="entry name" value="Prohead_protease"/>
</dbReference>
<evidence type="ECO:0000313" key="5">
    <source>
        <dbReference type="EMBL" id="EKF19779.1"/>
    </source>
</evidence>
<dbReference type="GO" id="GO:0008233">
    <property type="term" value="F:peptidase activity"/>
    <property type="evidence" value="ECO:0007669"/>
    <property type="project" value="UniProtKB-KW"/>
</dbReference>
<gene>
    <name evidence="5" type="ORF">NA2_05543</name>
</gene>
<dbReference type="Pfam" id="PF04586">
    <property type="entry name" value="Peptidase_S78"/>
    <property type="match status" value="1"/>
</dbReference>
<reference evidence="5 6" key="1">
    <citation type="journal article" date="2012" name="J. Bacteriol.">
        <title>Genome Sequence of Nitratireductor pacificus Type Strain pht-3B.</title>
        <authorList>
            <person name="Lai Q."/>
            <person name="Li G."/>
            <person name="Shao Z."/>
        </authorList>
    </citation>
    <scope>NUCLEOTIDE SEQUENCE [LARGE SCALE GENOMIC DNA]</scope>
    <source>
        <strain evidence="6">pht-3B</strain>
    </source>
</reference>
<keyword evidence="3" id="KW-0378">Hydrolase</keyword>
<organism evidence="5 6">
    <name type="scientific">Nitratireductor pacificus pht-3B</name>
    <dbReference type="NCBI Taxonomy" id="391937"/>
    <lineage>
        <taxon>Bacteria</taxon>
        <taxon>Pseudomonadati</taxon>
        <taxon>Pseudomonadota</taxon>
        <taxon>Alphaproteobacteria</taxon>
        <taxon>Hyphomicrobiales</taxon>
        <taxon>Phyllobacteriaceae</taxon>
        <taxon>Nitratireductor</taxon>
    </lineage>
</organism>
<evidence type="ECO:0000313" key="6">
    <source>
        <dbReference type="Proteomes" id="UP000006786"/>
    </source>
</evidence>
<comment type="caution">
    <text evidence="5">The sequence shown here is derived from an EMBL/GenBank/DDBJ whole genome shotgun (WGS) entry which is preliminary data.</text>
</comment>
<keyword evidence="6" id="KW-1185">Reference proteome</keyword>
<dbReference type="Proteomes" id="UP000006786">
    <property type="component" value="Unassembled WGS sequence"/>
</dbReference>
<dbReference type="InterPro" id="IPR054613">
    <property type="entry name" value="Peptidase_S78_dom"/>
</dbReference>
<name>K2LPY8_9HYPH</name>
<dbReference type="PATRIC" id="fig|391937.3.peg.1141"/>
<evidence type="ECO:0000256" key="3">
    <source>
        <dbReference type="ARBA" id="ARBA00022801"/>
    </source>
</evidence>